<organism evidence="4 5">
    <name type="scientific">Fusarium oxysporum f. sp. raphani</name>
    <dbReference type="NCBI Taxonomy" id="96318"/>
    <lineage>
        <taxon>Eukaryota</taxon>
        <taxon>Fungi</taxon>
        <taxon>Dikarya</taxon>
        <taxon>Ascomycota</taxon>
        <taxon>Pezizomycotina</taxon>
        <taxon>Sordariomycetes</taxon>
        <taxon>Hypocreomycetidae</taxon>
        <taxon>Hypocreales</taxon>
        <taxon>Nectriaceae</taxon>
        <taxon>Fusarium</taxon>
        <taxon>Fusarium oxysporum species complex</taxon>
    </lineage>
</organism>
<dbReference type="Proteomes" id="UP000693942">
    <property type="component" value="Unassembled WGS sequence"/>
</dbReference>
<accession>A0A8J5PGQ1</accession>
<sequence>MVLHFWRYLQRCDARVIVPEDRAFNLPEGWWSDPVRFQLERRAIFSQTWICVSHRGRFRSPGDYVVYDVAGFPILMILGKDMAVRSFHNVCRHRAFPVARKRSGSATVLGCRYHGWSYNTEGRLIKAPYFENLTGFDKSLNSLFEIHTKQDSRGFLHINVSRDKGLPATAPVAGLEMDKLEKIGPDTELLESIEFSGNFNWKVILNQPYTTSHPTASNSTNSSRPFPAEGLSSIGELLSFPLTTVHTMFGRPFWYQLTYSPVAVDQIKLRCDVYINSPKGFFKLDGVAMDFLEKEIQQRLLAFENQYKQLITSRDEAIGNSDQAKIADAVEMHRRQEAVRGFEIKPTALKQQNGDAKLSKADRTSETFQQQKKSPEPLNDNPSTITLDPLTADKYTCEEVEEVGPVTDGEMTLWPESEDMSLTDLMDFDSTNFGGDFGDSLHSITIETPNFDFPTSDWLPDFCFHMSSQRTSWLDPALSGQIQPPGINSDSSMRLLKCWFDEVCPAWSGFDSKSNMNRKMAEDLWQSSPPVFIALQSMSASFLSARLPQMRHSAMSLLKTATLSVQAEIQELNEKNALDAMPAGIMFSLLCLGTTICWLDTRRVGWPFLQEAKTLLRWSSQQQFATDADKLDFFNKSLVYWDMLISFIYDPEPGTDIHQVSALPSTFQRSGCLDTHSQSSYEEEPHPWTGVSILSSVLFTRSIRLCRASRRRITGSSRGAMGSPLTVPEIEQAKELEVELLQLQLSPSPSLNDTGDKRTSSNHLLHVAEAYQLASLLQLYIQFPCLLAPYSQLVLRDPSEVETTMLWHKRIIPLTLRLIEVLERIPSESGSSAIQPLLYVCAATGLRYTPTSRVETESNSISGGSQAKPRPMESILDYLDLLKDPLEHSKEDVDPLPVSQMAIDVSKGRAFILRRLNVFKECLHPGPLGVAEKFTKELWAAYDEAPRWSMDVCWISLMDKKDLRTMFG</sequence>
<feature type="region of interest" description="Disordered" evidence="2">
    <location>
        <begin position="351"/>
        <end position="385"/>
    </location>
</feature>
<evidence type="ECO:0000256" key="1">
    <source>
        <dbReference type="ARBA" id="ARBA00023242"/>
    </source>
</evidence>
<proteinExistence type="predicted"/>
<evidence type="ECO:0000256" key="2">
    <source>
        <dbReference type="SAM" id="MobiDB-lite"/>
    </source>
</evidence>
<comment type="caution">
    <text evidence="4">The sequence shown here is derived from an EMBL/GenBank/DDBJ whole genome shotgun (WGS) entry which is preliminary data.</text>
</comment>
<name>A0A8J5PGQ1_FUSOX</name>
<dbReference type="InterPro" id="IPR001663">
    <property type="entry name" value="Rng_hydr_dOase-A"/>
</dbReference>
<reference evidence="4" key="1">
    <citation type="submission" date="2021-04" db="EMBL/GenBank/DDBJ databases">
        <title>First draft genome resource for Brassicaceae pathogens Fusarium oxysporum f. sp. raphani and Fusarium oxysporum f. sp. rapae.</title>
        <authorList>
            <person name="Asai S."/>
        </authorList>
    </citation>
    <scope>NUCLEOTIDE SEQUENCE</scope>
    <source>
        <strain evidence="4">Tf1262</strain>
    </source>
</reference>
<dbReference type="PROSITE" id="PS51296">
    <property type="entry name" value="RIESKE"/>
    <property type="match status" value="1"/>
</dbReference>
<feature type="domain" description="Rieske" evidence="3">
    <location>
        <begin position="61"/>
        <end position="136"/>
    </location>
</feature>
<dbReference type="AlphaFoldDB" id="A0A8J5PGQ1"/>
<dbReference type="EMBL" id="JAELUR010000010">
    <property type="protein sequence ID" value="KAG7426023.1"/>
    <property type="molecule type" value="Genomic_DNA"/>
</dbReference>
<dbReference type="GO" id="GO:0051537">
    <property type="term" value="F:2 iron, 2 sulfur cluster binding"/>
    <property type="evidence" value="ECO:0007669"/>
    <property type="project" value="InterPro"/>
</dbReference>
<keyword evidence="1" id="KW-0539">Nucleus</keyword>
<dbReference type="Pfam" id="PF11951">
    <property type="entry name" value="Fungal_trans_2"/>
    <property type="match status" value="1"/>
</dbReference>
<dbReference type="InterPro" id="IPR017941">
    <property type="entry name" value="Rieske_2Fe-2S"/>
</dbReference>
<gene>
    <name evidence="4" type="primary">BEA4-0</name>
    <name evidence="4" type="ORF">Forpi1262_v012281</name>
</gene>
<evidence type="ECO:0000313" key="4">
    <source>
        <dbReference type="EMBL" id="KAG7426023.1"/>
    </source>
</evidence>
<dbReference type="PANTHER" id="PTHR43756:SF6">
    <property type="entry name" value="CLUSTER-BINDING PROTEIN, PUTATIVE (AFU_ORTHOLOGUE AFUA_6G03920)-RELATED"/>
    <property type="match status" value="1"/>
</dbReference>
<dbReference type="PANTHER" id="PTHR43756">
    <property type="entry name" value="CHOLINE MONOOXYGENASE, CHLOROPLASTIC"/>
    <property type="match status" value="1"/>
</dbReference>
<evidence type="ECO:0000259" key="3">
    <source>
        <dbReference type="PROSITE" id="PS51296"/>
    </source>
</evidence>
<dbReference type="InterPro" id="IPR021858">
    <property type="entry name" value="Fun_TF"/>
</dbReference>
<dbReference type="CDD" id="cd03469">
    <property type="entry name" value="Rieske_RO_Alpha_N"/>
    <property type="match status" value="1"/>
</dbReference>
<evidence type="ECO:0000313" key="5">
    <source>
        <dbReference type="Proteomes" id="UP000693942"/>
    </source>
</evidence>
<protein>
    <submittedName>
        <fullName evidence="4">Beauvericin cluster-specific repressor BEA4</fullName>
    </submittedName>
</protein>
<dbReference type="Pfam" id="PF00355">
    <property type="entry name" value="Rieske"/>
    <property type="match status" value="1"/>
</dbReference>